<feature type="coiled-coil region" evidence="1">
    <location>
        <begin position="424"/>
        <end position="451"/>
    </location>
</feature>
<keyword evidence="4" id="KW-1185">Reference proteome</keyword>
<gene>
    <name evidence="2" type="ORF">AWY79_00220</name>
    <name evidence="3" type="ORF">EDC59_11384</name>
</gene>
<dbReference type="OrthoDB" id="9797300at2"/>
<evidence type="ECO:0000313" key="3">
    <source>
        <dbReference type="EMBL" id="TDT86408.1"/>
    </source>
</evidence>
<evidence type="ECO:0000256" key="1">
    <source>
        <dbReference type="SAM" id="Coils"/>
    </source>
</evidence>
<reference evidence="3 5" key="2">
    <citation type="submission" date="2019-03" db="EMBL/GenBank/DDBJ databases">
        <title>Genomic Encyclopedia of Type Strains, Phase IV (KMG-IV): sequencing the most valuable type-strain genomes for metagenomic binning, comparative biology and taxonomic classification.</title>
        <authorList>
            <person name="Goeker M."/>
        </authorList>
    </citation>
    <scope>NUCLEOTIDE SEQUENCE [LARGE SCALE GENOMIC DNA]</scope>
    <source>
        <strain evidence="3 5">DSM 101483</strain>
    </source>
</reference>
<dbReference type="Pfam" id="PF06074">
    <property type="entry name" value="Portal_Mu"/>
    <property type="match status" value="1"/>
</dbReference>
<dbReference type="InterPro" id="IPR009279">
    <property type="entry name" value="Portal_Mu"/>
</dbReference>
<accession>A0A140D8X5</accession>
<dbReference type="Proteomes" id="UP000055611">
    <property type="component" value="Chromosome"/>
</dbReference>
<dbReference type="EMBL" id="SOBK01000013">
    <property type="protein sequence ID" value="TDT86408.1"/>
    <property type="molecule type" value="Genomic_DNA"/>
</dbReference>
<dbReference type="EMBL" id="CP014206">
    <property type="protein sequence ID" value="AMK09642.1"/>
    <property type="molecule type" value="Genomic_DNA"/>
</dbReference>
<sequence length="511" mass="56741">MKTPLLYDSRGNPIVRKALTEEAAAPSLTGIRSIWDNESVALGLTPQRLAQVLRAAADGDAREYLILAEEMEERDLHYASVLSTRKRAVAGIEPNVIPASDSPKDREIAEAVKELVERPEFSHLVTDLLDSLGKGYSACEIMWDQSGAQWTPREYIWRDPRFFVFDRTSRQKLHLLTDEASFEGVPLSPFKFIVHIPHLKSGIPIRGGIARLAAVAWMCKAYSLTDWMAFCEVFGMPIRIGRYGENASERDKDILRRAVANIGMDAAAILPDSMRLEFVEAAKSAGGQELFLRLAEYLDRQISKGILGQTMTTDDGSSQAQAEVHNEVRLDIKNDDGKQVAATVNRDLVKPFVDLNYGVQERYPRVRIHEEEPEDITALADILNKIVPLGGARISARSVRERLGFPEPEGDTDLLGLDAQAEPAPAINRAMNRAETDADELERMADEALADWEPIMAPLVNPVQELADRCADYDEFLDGLGEIARAMDAETLIRSLAEATFRARGLGDVED</sequence>
<evidence type="ECO:0000313" key="2">
    <source>
        <dbReference type="EMBL" id="AMK09642.1"/>
    </source>
</evidence>
<evidence type="ECO:0000313" key="5">
    <source>
        <dbReference type="Proteomes" id="UP000295506"/>
    </source>
</evidence>
<proteinExistence type="predicted"/>
<protein>
    <submittedName>
        <fullName evidence="3">Phage gp29-like protein</fullName>
    </submittedName>
</protein>
<dbReference type="Proteomes" id="UP000295506">
    <property type="component" value="Unassembled WGS sequence"/>
</dbReference>
<dbReference type="RefSeq" id="WP_066798960.1">
    <property type="nucleotide sequence ID" value="NZ_CP014206.1"/>
</dbReference>
<organism evidence="3 5">
    <name type="scientific">Pseudodesulfovibrio indicus</name>
    <dbReference type="NCBI Taxonomy" id="1716143"/>
    <lineage>
        <taxon>Bacteria</taxon>
        <taxon>Pseudomonadati</taxon>
        <taxon>Thermodesulfobacteriota</taxon>
        <taxon>Desulfovibrionia</taxon>
        <taxon>Desulfovibrionales</taxon>
        <taxon>Desulfovibrionaceae</taxon>
    </lineage>
</organism>
<keyword evidence="1" id="KW-0175">Coiled coil</keyword>
<dbReference type="KEGG" id="dej:AWY79_00220"/>
<dbReference type="AlphaFoldDB" id="A0A140D8X5"/>
<name>A0A140D8X5_9BACT</name>
<reference evidence="2 4" key="1">
    <citation type="journal article" date="2016" name="Front. Microbiol.">
        <title>Genome Sequence of the Piezophilic, Mesophilic Sulfate-Reducing Bacterium Desulfovibrio indicus J2T.</title>
        <authorList>
            <person name="Cao J."/>
            <person name="Maignien L."/>
            <person name="Shao Z."/>
            <person name="Alain K."/>
            <person name="Jebbar M."/>
        </authorList>
    </citation>
    <scope>NUCLEOTIDE SEQUENCE [LARGE SCALE GENOMIC DNA]</scope>
    <source>
        <strain evidence="2 4">J2</strain>
    </source>
</reference>
<evidence type="ECO:0000313" key="4">
    <source>
        <dbReference type="Proteomes" id="UP000055611"/>
    </source>
</evidence>